<feature type="region of interest" description="Disordered" evidence="2">
    <location>
        <begin position="172"/>
        <end position="233"/>
    </location>
</feature>
<dbReference type="SUPFAM" id="SSF57716">
    <property type="entry name" value="Glucocorticoid receptor-like (DNA-binding domain)"/>
    <property type="match status" value="1"/>
</dbReference>
<accession>A0A0C9W4Z0</accession>
<feature type="compositionally biased region" description="Polar residues" evidence="2">
    <location>
        <begin position="353"/>
        <end position="370"/>
    </location>
</feature>
<dbReference type="CDD" id="cd00202">
    <property type="entry name" value="ZnF_GATA"/>
    <property type="match status" value="1"/>
</dbReference>
<keyword evidence="1" id="KW-0863">Zinc-finger</keyword>
<feature type="compositionally biased region" description="Basic and acidic residues" evidence="2">
    <location>
        <begin position="285"/>
        <end position="298"/>
    </location>
</feature>
<feature type="domain" description="GATA-type" evidence="3">
    <location>
        <begin position="250"/>
        <end position="301"/>
    </location>
</feature>
<keyword evidence="1" id="KW-0479">Metal-binding</keyword>
<feature type="compositionally biased region" description="Basic and acidic residues" evidence="2">
    <location>
        <begin position="178"/>
        <end position="189"/>
    </location>
</feature>
<dbReference type="Proteomes" id="UP000054279">
    <property type="component" value="Unassembled WGS sequence"/>
</dbReference>
<dbReference type="SMART" id="SM00401">
    <property type="entry name" value="ZnF_GATA"/>
    <property type="match status" value="1"/>
</dbReference>
<feature type="compositionally biased region" description="Polar residues" evidence="2">
    <location>
        <begin position="215"/>
        <end position="232"/>
    </location>
</feature>
<dbReference type="InterPro" id="IPR013088">
    <property type="entry name" value="Znf_NHR/GATA"/>
</dbReference>
<sequence>MHAVARPAQPFRDDRASMYAEQQNVNGWTVIREPRTTSASEDSYSDDGERDRENREMDVDRRQHYQPPPHQQQQQQWYRDVSVPTHYPQERGLNSWQPPSYRDHPHNSPYTLPPLTTSSSSSSGSSRRSPTLPVHLSLPIPASLPFPSSKSPISAPPHNSDHHNTLLHAYHPASAHPSSRDRDRDRDYSRPTLPPPSTLEPYPHPSPRSPHSPSGLLTSLNGHHQAAPSSPKTIVYTDDATTKLGSYIRRRCFNCHTPDSAAWRRSSMHPGKVLCNKCGLYERTHQKDRPHDPAELRSKPRKGGLASTVNASAGKLAGPGVSAQEVPPRPNHASLISPAEDRRHAHSLNALLNTGADRSNPPTRSNSGSPGSKPLHLSPILPPPQQGGYSPHGSYNQLPPPRRSSHSPADDRERERERYEDERRRYEEERRRYEERGRRERRYEDEAGPKSAVEERR</sequence>
<evidence type="ECO:0000313" key="5">
    <source>
        <dbReference type="Proteomes" id="UP000054279"/>
    </source>
</evidence>
<feature type="region of interest" description="Disordered" evidence="2">
    <location>
        <begin position="1"/>
        <end position="136"/>
    </location>
</feature>
<keyword evidence="5" id="KW-1185">Reference proteome</keyword>
<dbReference type="OrthoDB" id="515401at2759"/>
<reference evidence="4 5" key="1">
    <citation type="submission" date="2014-06" db="EMBL/GenBank/DDBJ databases">
        <title>Evolutionary Origins and Diversification of the Mycorrhizal Mutualists.</title>
        <authorList>
            <consortium name="DOE Joint Genome Institute"/>
            <consortium name="Mycorrhizal Genomics Consortium"/>
            <person name="Kohler A."/>
            <person name="Kuo A."/>
            <person name="Nagy L.G."/>
            <person name="Floudas D."/>
            <person name="Copeland A."/>
            <person name="Barry K.W."/>
            <person name="Cichocki N."/>
            <person name="Veneault-Fourrey C."/>
            <person name="LaButti K."/>
            <person name="Lindquist E.A."/>
            <person name="Lipzen A."/>
            <person name="Lundell T."/>
            <person name="Morin E."/>
            <person name="Murat C."/>
            <person name="Riley R."/>
            <person name="Ohm R."/>
            <person name="Sun H."/>
            <person name="Tunlid A."/>
            <person name="Henrissat B."/>
            <person name="Grigoriev I.V."/>
            <person name="Hibbett D.S."/>
            <person name="Martin F."/>
        </authorList>
    </citation>
    <scope>NUCLEOTIDE SEQUENCE [LARGE SCALE GENOMIC DNA]</scope>
    <source>
        <strain evidence="4 5">SS14</strain>
    </source>
</reference>
<dbReference type="AlphaFoldDB" id="A0A0C9W4Z0"/>
<evidence type="ECO:0000259" key="3">
    <source>
        <dbReference type="PROSITE" id="PS50114"/>
    </source>
</evidence>
<dbReference type="GO" id="GO:0008270">
    <property type="term" value="F:zinc ion binding"/>
    <property type="evidence" value="ECO:0007669"/>
    <property type="project" value="UniProtKB-KW"/>
</dbReference>
<feature type="compositionally biased region" description="Basic and acidic residues" evidence="2">
    <location>
        <begin position="408"/>
        <end position="457"/>
    </location>
</feature>
<gene>
    <name evidence="4" type="ORF">M422DRAFT_248231</name>
</gene>
<protein>
    <recommendedName>
        <fullName evidence="3">GATA-type domain-containing protein</fullName>
    </recommendedName>
</protein>
<name>A0A0C9W4Z0_SPHS4</name>
<evidence type="ECO:0000256" key="1">
    <source>
        <dbReference type="PROSITE-ProRule" id="PRU00094"/>
    </source>
</evidence>
<evidence type="ECO:0000313" key="4">
    <source>
        <dbReference type="EMBL" id="KIJ48065.1"/>
    </source>
</evidence>
<feature type="compositionally biased region" description="Pro residues" evidence="2">
    <location>
        <begin position="192"/>
        <end position="210"/>
    </location>
</feature>
<dbReference type="GO" id="GO:0006355">
    <property type="term" value="P:regulation of DNA-templated transcription"/>
    <property type="evidence" value="ECO:0007669"/>
    <property type="project" value="InterPro"/>
</dbReference>
<dbReference type="GO" id="GO:0043565">
    <property type="term" value="F:sequence-specific DNA binding"/>
    <property type="evidence" value="ECO:0007669"/>
    <property type="project" value="InterPro"/>
</dbReference>
<dbReference type="Gene3D" id="3.30.50.10">
    <property type="entry name" value="Erythroid Transcription Factor GATA-1, subunit A"/>
    <property type="match status" value="1"/>
</dbReference>
<dbReference type="InterPro" id="IPR000679">
    <property type="entry name" value="Znf_GATA"/>
</dbReference>
<dbReference type="EMBL" id="KN837099">
    <property type="protein sequence ID" value="KIJ48065.1"/>
    <property type="molecule type" value="Genomic_DNA"/>
</dbReference>
<dbReference type="PROSITE" id="PS50114">
    <property type="entry name" value="GATA_ZN_FINGER_2"/>
    <property type="match status" value="1"/>
</dbReference>
<feature type="compositionally biased region" description="Low complexity" evidence="2">
    <location>
        <begin position="108"/>
        <end position="133"/>
    </location>
</feature>
<proteinExistence type="predicted"/>
<feature type="region of interest" description="Disordered" evidence="2">
    <location>
        <begin position="285"/>
        <end position="340"/>
    </location>
</feature>
<feature type="region of interest" description="Disordered" evidence="2">
    <location>
        <begin position="353"/>
        <end position="457"/>
    </location>
</feature>
<feature type="compositionally biased region" description="Basic and acidic residues" evidence="2">
    <location>
        <begin position="47"/>
        <end position="63"/>
    </location>
</feature>
<evidence type="ECO:0000256" key="2">
    <source>
        <dbReference type="SAM" id="MobiDB-lite"/>
    </source>
</evidence>
<keyword evidence="1" id="KW-0862">Zinc</keyword>
<dbReference type="HOGENOM" id="CLU_598749_0_0_1"/>
<organism evidence="4 5">
    <name type="scientific">Sphaerobolus stellatus (strain SS14)</name>
    <dbReference type="NCBI Taxonomy" id="990650"/>
    <lineage>
        <taxon>Eukaryota</taxon>
        <taxon>Fungi</taxon>
        <taxon>Dikarya</taxon>
        <taxon>Basidiomycota</taxon>
        <taxon>Agaricomycotina</taxon>
        <taxon>Agaricomycetes</taxon>
        <taxon>Phallomycetidae</taxon>
        <taxon>Geastrales</taxon>
        <taxon>Sphaerobolaceae</taxon>
        <taxon>Sphaerobolus</taxon>
    </lineage>
</organism>
<dbReference type="Pfam" id="PF00320">
    <property type="entry name" value="GATA"/>
    <property type="match status" value="1"/>
</dbReference>